<dbReference type="InterPro" id="IPR043129">
    <property type="entry name" value="ATPase_NBD"/>
</dbReference>
<evidence type="ECO:0000256" key="4">
    <source>
        <dbReference type="ARBA" id="ARBA00005225"/>
    </source>
</evidence>
<feature type="binding site" evidence="16">
    <location>
        <begin position="94"/>
        <end position="97"/>
    </location>
    <ligand>
        <name>substrate</name>
    </ligand>
</feature>
<proteinExistence type="inferred from homology"/>
<keyword evidence="9 16" id="KW-0547">Nucleotide-binding</keyword>
<evidence type="ECO:0000256" key="9">
    <source>
        <dbReference type="ARBA" id="ARBA00022741"/>
    </source>
</evidence>
<feature type="binding site" evidence="16">
    <location>
        <position position="120"/>
    </location>
    <ligand>
        <name>ATP</name>
        <dbReference type="ChEBI" id="CHEBI:30616"/>
    </ligand>
</feature>
<dbReference type="GO" id="GO:0005737">
    <property type="term" value="C:cytoplasm"/>
    <property type="evidence" value="ECO:0007669"/>
    <property type="project" value="UniProtKB-SubCell"/>
</dbReference>
<dbReference type="RefSeq" id="WP_073361601.1">
    <property type="nucleotide sequence ID" value="NZ_FQVQ01000002.1"/>
</dbReference>
<evidence type="ECO:0000313" key="17">
    <source>
        <dbReference type="EMBL" id="SHE98213.1"/>
    </source>
</evidence>
<dbReference type="HAMAP" id="MF_01274">
    <property type="entry name" value="Pantothen_kinase_3"/>
    <property type="match status" value="1"/>
</dbReference>
<evidence type="ECO:0000256" key="6">
    <source>
        <dbReference type="ARBA" id="ARBA00012102"/>
    </source>
</evidence>
<dbReference type="SUPFAM" id="SSF53067">
    <property type="entry name" value="Actin-like ATPase domain"/>
    <property type="match status" value="2"/>
</dbReference>
<dbReference type="NCBIfam" id="NF009853">
    <property type="entry name" value="PRK13320.1-5"/>
    <property type="match status" value="1"/>
</dbReference>
<comment type="cofactor">
    <cofactor evidence="2">
        <name>K(+)</name>
        <dbReference type="ChEBI" id="CHEBI:29103"/>
    </cofactor>
</comment>
<feature type="binding site" evidence="16">
    <location>
        <position position="87"/>
    </location>
    <ligand>
        <name>substrate</name>
    </ligand>
</feature>
<dbReference type="GO" id="GO:0004594">
    <property type="term" value="F:pantothenate kinase activity"/>
    <property type="evidence" value="ECO:0007669"/>
    <property type="project" value="UniProtKB-UniRule"/>
</dbReference>
<comment type="pathway">
    <text evidence="4 16">Cofactor biosynthesis; coenzyme A biosynthesis; CoA from (R)-pantothenate: step 1/5.</text>
</comment>
<keyword evidence="12 16" id="KW-0630">Potassium</keyword>
<keyword evidence="13 16" id="KW-0173">Coenzyme A biosynthesis</keyword>
<evidence type="ECO:0000256" key="11">
    <source>
        <dbReference type="ARBA" id="ARBA00022840"/>
    </source>
</evidence>
<feature type="binding site" evidence="16">
    <location>
        <position position="117"/>
    </location>
    <ligand>
        <name>K(+)</name>
        <dbReference type="ChEBI" id="CHEBI:29103"/>
    </ligand>
</feature>
<dbReference type="GO" id="GO:0015937">
    <property type="term" value="P:coenzyme A biosynthetic process"/>
    <property type="evidence" value="ECO:0007669"/>
    <property type="project" value="UniProtKB-UniRule"/>
</dbReference>
<protein>
    <recommendedName>
        <fullName evidence="15 16">Type III pantothenate kinase</fullName>
        <ecNumber evidence="6 16">2.7.1.33</ecNumber>
    </recommendedName>
    <alternativeName>
        <fullName evidence="16">PanK-III</fullName>
    </alternativeName>
    <alternativeName>
        <fullName evidence="16">Pantothenic acid kinase</fullName>
    </alternativeName>
</protein>
<organism evidence="17 18">
    <name type="scientific">Flavobacterium fontis</name>
    <dbReference type="NCBI Taxonomy" id="1124188"/>
    <lineage>
        <taxon>Bacteria</taxon>
        <taxon>Pseudomonadati</taxon>
        <taxon>Bacteroidota</taxon>
        <taxon>Flavobacteriia</taxon>
        <taxon>Flavobacteriales</taxon>
        <taxon>Flavobacteriaceae</taxon>
        <taxon>Flavobacterium</taxon>
    </lineage>
</organism>
<evidence type="ECO:0000256" key="2">
    <source>
        <dbReference type="ARBA" id="ARBA00001958"/>
    </source>
</evidence>
<evidence type="ECO:0000313" key="18">
    <source>
        <dbReference type="Proteomes" id="UP000184147"/>
    </source>
</evidence>
<comment type="subunit">
    <text evidence="5 16">Homodimer.</text>
</comment>
<comment type="catalytic activity">
    <reaction evidence="1 16">
        <text>(R)-pantothenate + ATP = (R)-4'-phosphopantothenate + ADP + H(+)</text>
        <dbReference type="Rhea" id="RHEA:16373"/>
        <dbReference type="ChEBI" id="CHEBI:10986"/>
        <dbReference type="ChEBI" id="CHEBI:15378"/>
        <dbReference type="ChEBI" id="CHEBI:29032"/>
        <dbReference type="ChEBI" id="CHEBI:30616"/>
        <dbReference type="ChEBI" id="CHEBI:456216"/>
        <dbReference type="EC" id="2.7.1.33"/>
    </reaction>
</comment>
<dbReference type="OrthoDB" id="9804707at2"/>
<keyword evidence="11 16" id="KW-0067">ATP-binding</keyword>
<name>A0A1M4XY17_9FLAO</name>
<keyword evidence="18" id="KW-1185">Reference proteome</keyword>
<feature type="binding site" evidence="16">
    <location>
        <begin position="6"/>
        <end position="13"/>
    </location>
    <ligand>
        <name>ATP</name>
        <dbReference type="ChEBI" id="CHEBI:30616"/>
    </ligand>
</feature>
<comment type="cofactor">
    <cofactor evidence="16">
        <name>NH4(+)</name>
        <dbReference type="ChEBI" id="CHEBI:28938"/>
    </cofactor>
    <cofactor evidence="16">
        <name>K(+)</name>
        <dbReference type="ChEBI" id="CHEBI:29103"/>
    </cofactor>
    <text evidence="16">A monovalent cation. Ammonium or potassium.</text>
</comment>
<feature type="active site" description="Proton acceptor" evidence="16">
    <location>
        <position position="96"/>
    </location>
</feature>
<sequence length="243" mass="26958">MLLVLDFGNTQIKAAVFENYTLLEMIRFDVAQASPSLELLLQRFPKINAVCTASVTLAHETVLQNLPGALKKWTIQRQHKFPFVNAYRTPQTLGLDRMVLAAGAVLAYPNQNRLVIDAGTCITYDFITAQDVYKGGAISPGIHMRYKALHENTAQLPLLTLTEDFPLTGDSTESSIHSGVLQGVLFEIEGVIAQYAQENHNFSIILTGGDANFLAAHLKNSIFANPNFLLESLVYVYQYQHND</sequence>
<dbReference type="CDD" id="cd24015">
    <property type="entry name" value="ASKHA_NBD_PanK-III"/>
    <property type="match status" value="1"/>
</dbReference>
<evidence type="ECO:0000256" key="13">
    <source>
        <dbReference type="ARBA" id="ARBA00022993"/>
    </source>
</evidence>
<evidence type="ECO:0000256" key="1">
    <source>
        <dbReference type="ARBA" id="ARBA00001206"/>
    </source>
</evidence>
<dbReference type="EMBL" id="FQVQ01000002">
    <property type="protein sequence ID" value="SHE98213.1"/>
    <property type="molecule type" value="Genomic_DNA"/>
</dbReference>
<keyword evidence="10 16" id="KW-0418">Kinase</keyword>
<evidence type="ECO:0000256" key="5">
    <source>
        <dbReference type="ARBA" id="ARBA00011738"/>
    </source>
</evidence>
<dbReference type="InterPro" id="IPR004619">
    <property type="entry name" value="Type_III_PanK"/>
</dbReference>
<keyword evidence="8 16" id="KW-0808">Transferase</keyword>
<dbReference type="UniPathway" id="UPA00241">
    <property type="reaction ID" value="UER00352"/>
</dbReference>
<dbReference type="AlphaFoldDB" id="A0A1M4XY17"/>
<dbReference type="Gene3D" id="3.30.420.40">
    <property type="match status" value="2"/>
</dbReference>
<dbReference type="STRING" id="1124188.SAMN05444377_102219"/>
<dbReference type="EC" id="2.7.1.33" evidence="6 16"/>
<keyword evidence="16" id="KW-0479">Metal-binding</keyword>
<dbReference type="PANTHER" id="PTHR34265:SF1">
    <property type="entry name" value="TYPE III PANTOTHENATE KINASE"/>
    <property type="match status" value="1"/>
</dbReference>
<keyword evidence="7 16" id="KW-0963">Cytoplasm</keyword>
<evidence type="ECO:0000256" key="10">
    <source>
        <dbReference type="ARBA" id="ARBA00022777"/>
    </source>
</evidence>
<evidence type="ECO:0000256" key="7">
    <source>
        <dbReference type="ARBA" id="ARBA00022490"/>
    </source>
</evidence>
<comment type="function">
    <text evidence="16">Catalyzes the phosphorylation of pantothenate (Pan), the first step in CoA biosynthesis.</text>
</comment>
<comment type="similarity">
    <text evidence="14 16">Belongs to the type III pantothenate kinase family.</text>
</comment>
<dbReference type="Pfam" id="PF03309">
    <property type="entry name" value="Pan_kinase"/>
    <property type="match status" value="1"/>
</dbReference>
<evidence type="ECO:0000256" key="16">
    <source>
        <dbReference type="HAMAP-Rule" id="MF_01274"/>
    </source>
</evidence>
<evidence type="ECO:0000256" key="3">
    <source>
        <dbReference type="ARBA" id="ARBA00004496"/>
    </source>
</evidence>
<feature type="binding site" evidence="16">
    <location>
        <position position="172"/>
    </location>
    <ligand>
        <name>substrate</name>
    </ligand>
</feature>
<evidence type="ECO:0000256" key="15">
    <source>
        <dbReference type="ARBA" id="ARBA00040883"/>
    </source>
</evidence>
<comment type="subcellular location">
    <subcellularLocation>
        <location evidence="3 16">Cytoplasm</location>
    </subcellularLocation>
</comment>
<dbReference type="NCBIfam" id="TIGR00671">
    <property type="entry name" value="baf"/>
    <property type="match status" value="1"/>
</dbReference>
<dbReference type="GO" id="GO:0005524">
    <property type="term" value="F:ATP binding"/>
    <property type="evidence" value="ECO:0007669"/>
    <property type="project" value="UniProtKB-UniRule"/>
</dbReference>
<evidence type="ECO:0000256" key="12">
    <source>
        <dbReference type="ARBA" id="ARBA00022958"/>
    </source>
</evidence>
<dbReference type="Proteomes" id="UP000184147">
    <property type="component" value="Unassembled WGS sequence"/>
</dbReference>
<evidence type="ECO:0000256" key="14">
    <source>
        <dbReference type="ARBA" id="ARBA00038036"/>
    </source>
</evidence>
<reference evidence="17 18" key="1">
    <citation type="submission" date="2016-11" db="EMBL/GenBank/DDBJ databases">
        <authorList>
            <person name="Jaros S."/>
            <person name="Januszkiewicz K."/>
            <person name="Wedrychowicz H."/>
        </authorList>
    </citation>
    <scope>NUCLEOTIDE SEQUENCE [LARGE SCALE GENOMIC DNA]</scope>
    <source>
        <strain evidence="17 18">DSM 25660</strain>
    </source>
</reference>
<dbReference type="PANTHER" id="PTHR34265">
    <property type="entry name" value="TYPE III PANTOTHENATE KINASE"/>
    <property type="match status" value="1"/>
</dbReference>
<accession>A0A1M4XY17</accession>
<evidence type="ECO:0000256" key="8">
    <source>
        <dbReference type="ARBA" id="ARBA00022679"/>
    </source>
</evidence>
<gene>
    <name evidence="16" type="primary">coaX</name>
    <name evidence="17" type="ORF">SAMN05444377_102219</name>
</gene>
<dbReference type="GO" id="GO:0046872">
    <property type="term" value="F:metal ion binding"/>
    <property type="evidence" value="ECO:0007669"/>
    <property type="project" value="UniProtKB-KW"/>
</dbReference>